<evidence type="ECO:0000313" key="2">
    <source>
        <dbReference type="EMBL" id="ONK81550.1"/>
    </source>
</evidence>
<evidence type="ECO:0000256" key="1">
    <source>
        <dbReference type="SAM" id="MobiDB-lite"/>
    </source>
</evidence>
<dbReference type="AlphaFoldDB" id="A0A5P1FWY6"/>
<organism evidence="2 3">
    <name type="scientific">Asparagus officinalis</name>
    <name type="common">Garden asparagus</name>
    <dbReference type="NCBI Taxonomy" id="4686"/>
    <lineage>
        <taxon>Eukaryota</taxon>
        <taxon>Viridiplantae</taxon>
        <taxon>Streptophyta</taxon>
        <taxon>Embryophyta</taxon>
        <taxon>Tracheophyta</taxon>
        <taxon>Spermatophyta</taxon>
        <taxon>Magnoliopsida</taxon>
        <taxon>Liliopsida</taxon>
        <taxon>Asparagales</taxon>
        <taxon>Asparagaceae</taxon>
        <taxon>Asparagoideae</taxon>
        <taxon>Asparagus</taxon>
    </lineage>
</organism>
<evidence type="ECO:0000313" key="3">
    <source>
        <dbReference type="Proteomes" id="UP000243459"/>
    </source>
</evidence>
<keyword evidence="3" id="KW-1185">Reference proteome</keyword>
<feature type="compositionally biased region" description="Polar residues" evidence="1">
    <location>
        <begin position="67"/>
        <end position="77"/>
    </location>
</feature>
<gene>
    <name evidence="2" type="ORF">A4U43_C01F30410</name>
</gene>
<proteinExistence type="predicted"/>
<protein>
    <submittedName>
        <fullName evidence="2">Uncharacterized protein</fullName>
    </submittedName>
</protein>
<dbReference type="Gramene" id="ONK81550">
    <property type="protein sequence ID" value="ONK81550"/>
    <property type="gene ID" value="A4U43_C01F30410"/>
</dbReference>
<reference evidence="3" key="1">
    <citation type="journal article" date="2017" name="Nat. Commun.">
        <title>The asparagus genome sheds light on the origin and evolution of a young Y chromosome.</title>
        <authorList>
            <person name="Harkess A."/>
            <person name="Zhou J."/>
            <person name="Xu C."/>
            <person name="Bowers J.E."/>
            <person name="Van der Hulst R."/>
            <person name="Ayyampalayam S."/>
            <person name="Mercati F."/>
            <person name="Riccardi P."/>
            <person name="McKain M.R."/>
            <person name="Kakrana A."/>
            <person name="Tang H."/>
            <person name="Ray J."/>
            <person name="Groenendijk J."/>
            <person name="Arikit S."/>
            <person name="Mathioni S.M."/>
            <person name="Nakano M."/>
            <person name="Shan H."/>
            <person name="Telgmann-Rauber A."/>
            <person name="Kanno A."/>
            <person name="Yue Z."/>
            <person name="Chen H."/>
            <person name="Li W."/>
            <person name="Chen Y."/>
            <person name="Xu X."/>
            <person name="Zhang Y."/>
            <person name="Luo S."/>
            <person name="Chen H."/>
            <person name="Gao J."/>
            <person name="Mao Z."/>
            <person name="Pires J.C."/>
            <person name="Luo M."/>
            <person name="Kudrna D."/>
            <person name="Wing R.A."/>
            <person name="Meyers B.C."/>
            <person name="Yi K."/>
            <person name="Kong H."/>
            <person name="Lavrijsen P."/>
            <person name="Sunseri F."/>
            <person name="Falavigna A."/>
            <person name="Ye Y."/>
            <person name="Leebens-Mack J.H."/>
            <person name="Chen G."/>
        </authorList>
    </citation>
    <scope>NUCLEOTIDE SEQUENCE [LARGE SCALE GENOMIC DNA]</scope>
    <source>
        <strain evidence="3">cv. DH0086</strain>
    </source>
</reference>
<accession>A0A5P1FWY6</accession>
<dbReference type="EMBL" id="CM007381">
    <property type="protein sequence ID" value="ONK81550.1"/>
    <property type="molecule type" value="Genomic_DNA"/>
</dbReference>
<feature type="region of interest" description="Disordered" evidence="1">
    <location>
        <begin position="67"/>
        <end position="107"/>
    </location>
</feature>
<name>A0A5P1FWY6_ASPOF</name>
<sequence>MSKGTRYFIDYQRCDSINYYRDIEIRVCQSSDDEAETSSRPRLLLTPACCVVPRCVLRYHQTATTRSPTSFFNSHTTPPSPGKYRGGMVPDEIHRQRRSTPFPSRRLARTPLASCSKSAMSTLNISDRRSSMISLHSNDFSRIGGSLSSGSG</sequence>
<dbReference type="Proteomes" id="UP000243459">
    <property type="component" value="Chromosome 1"/>
</dbReference>